<dbReference type="AlphaFoldDB" id="A0A8D9MF00"/>
<reference evidence="1 2" key="1">
    <citation type="submission" date="2021-07" db="EMBL/GenBank/DDBJ databases">
        <authorList>
            <consortium name="Genoscope - CEA"/>
            <person name="William W."/>
        </authorList>
    </citation>
    <scope>NUCLEOTIDE SEQUENCE [LARGE SCALE GENOMIC DNA]</scope>
</reference>
<name>A0A8D9MF00_BRACM</name>
<protein>
    <submittedName>
        <fullName evidence="1">Uncharacterized protein</fullName>
    </submittedName>
</protein>
<evidence type="ECO:0000313" key="1">
    <source>
        <dbReference type="EMBL" id="CAG7909623.1"/>
    </source>
</evidence>
<accession>A0A8D9MF00</accession>
<dbReference type="Proteomes" id="UP000694005">
    <property type="component" value="Chromosome A10"/>
</dbReference>
<dbReference type="EMBL" id="LS974626">
    <property type="protein sequence ID" value="CAG7909623.1"/>
    <property type="molecule type" value="Genomic_DNA"/>
</dbReference>
<dbReference type="Gramene" id="A10p08690.2_BraZ1">
    <property type="protein sequence ID" value="A10p08690.2_BraZ1.CDS.1"/>
    <property type="gene ID" value="A10g08690.2_BraZ1"/>
</dbReference>
<gene>
    <name evidence="1" type="ORF">BRAPAZ1V2_A10P08690.2</name>
</gene>
<sequence>MILIQLRVEVLDSVSTLLVIVTNCSLFEDLEVQFESFVDLIVSGNFDILHNILSNFFKFVSLSLYSIEIFVGVLVYRLHRGLSHVAISLVTA</sequence>
<organism evidence="1 2">
    <name type="scientific">Brassica campestris</name>
    <name type="common">Field mustard</name>
    <dbReference type="NCBI Taxonomy" id="3711"/>
    <lineage>
        <taxon>Eukaryota</taxon>
        <taxon>Viridiplantae</taxon>
        <taxon>Streptophyta</taxon>
        <taxon>Embryophyta</taxon>
        <taxon>Tracheophyta</taxon>
        <taxon>Spermatophyta</taxon>
        <taxon>Magnoliopsida</taxon>
        <taxon>eudicotyledons</taxon>
        <taxon>Gunneridae</taxon>
        <taxon>Pentapetalae</taxon>
        <taxon>rosids</taxon>
        <taxon>malvids</taxon>
        <taxon>Brassicales</taxon>
        <taxon>Brassicaceae</taxon>
        <taxon>Brassiceae</taxon>
        <taxon>Brassica</taxon>
    </lineage>
</organism>
<evidence type="ECO:0000313" key="2">
    <source>
        <dbReference type="Proteomes" id="UP000694005"/>
    </source>
</evidence>
<proteinExistence type="predicted"/>